<accession>A0A0N5AG16</accession>
<proteinExistence type="inferred from homology"/>
<keyword evidence="1" id="KW-0408">Iron</keyword>
<dbReference type="InterPro" id="IPR012292">
    <property type="entry name" value="Globin/Proto"/>
</dbReference>
<keyword evidence="1" id="KW-0813">Transport</keyword>
<reference evidence="4" key="1">
    <citation type="submission" date="2017-02" db="UniProtKB">
        <authorList>
            <consortium name="WormBaseParasite"/>
        </authorList>
    </citation>
    <scope>IDENTIFICATION</scope>
</reference>
<dbReference type="Gene3D" id="1.10.490.10">
    <property type="entry name" value="Globins"/>
    <property type="match status" value="1"/>
</dbReference>
<comment type="similarity">
    <text evidence="1">Belongs to the globin family.</text>
</comment>
<dbReference type="GO" id="GO:0020037">
    <property type="term" value="F:heme binding"/>
    <property type="evidence" value="ECO:0007669"/>
    <property type="project" value="InterPro"/>
</dbReference>
<dbReference type="InterPro" id="IPR044399">
    <property type="entry name" value="Mb-like_M"/>
</dbReference>
<dbReference type="GO" id="GO:0005344">
    <property type="term" value="F:oxygen carrier activity"/>
    <property type="evidence" value="ECO:0007669"/>
    <property type="project" value="UniProtKB-KW"/>
</dbReference>
<dbReference type="Proteomes" id="UP000046393">
    <property type="component" value="Unplaced"/>
</dbReference>
<keyword evidence="3" id="KW-1185">Reference proteome</keyword>
<dbReference type="STRING" id="451379.A0A0N5AG16"/>
<organism evidence="3 4">
    <name type="scientific">Syphacia muris</name>
    <dbReference type="NCBI Taxonomy" id="451379"/>
    <lineage>
        <taxon>Eukaryota</taxon>
        <taxon>Metazoa</taxon>
        <taxon>Ecdysozoa</taxon>
        <taxon>Nematoda</taxon>
        <taxon>Chromadorea</taxon>
        <taxon>Rhabditida</taxon>
        <taxon>Spirurina</taxon>
        <taxon>Oxyuridomorpha</taxon>
        <taxon>Oxyuroidea</taxon>
        <taxon>Oxyuridae</taxon>
        <taxon>Syphacia</taxon>
    </lineage>
</organism>
<keyword evidence="1" id="KW-0349">Heme</keyword>
<dbReference type="InterPro" id="IPR000971">
    <property type="entry name" value="Globin"/>
</dbReference>
<sequence>MGQTESCSEAKLKPELRPDPAVRRCRTSIPAAIRFEEYPSRRQCCILHKSWHRAQQCGLDIGSRIVMQVTKNEPTVWRTVGLTNATGADIKYDKNIQYQAALFTKALTTIMSKIDDPEAVSEYCRELGRRHVRHVKKGFQTRWWDTFAESLTECVIEWEGTTVDLTSLVFHATKICGQRCKEALNGWRKLVIFIISEMRAGFCEEKKRLSLLNSLVPDSIKMPLHTKSCCPYQPHTATE</sequence>
<dbReference type="CDD" id="cd01040">
    <property type="entry name" value="Mb-like"/>
    <property type="match status" value="1"/>
</dbReference>
<dbReference type="AlphaFoldDB" id="A0A0N5AG16"/>
<dbReference type="PANTHER" id="PTHR47768">
    <property type="entry name" value="GLOBIN RELATED-RELATED"/>
    <property type="match status" value="1"/>
</dbReference>
<dbReference type="InterPro" id="IPR053341">
    <property type="entry name" value="Oxidative_stress_globin-like"/>
</dbReference>
<dbReference type="Pfam" id="PF00042">
    <property type="entry name" value="Globin"/>
    <property type="match status" value="1"/>
</dbReference>
<keyword evidence="1" id="KW-0479">Metal-binding</keyword>
<evidence type="ECO:0000259" key="2">
    <source>
        <dbReference type="Pfam" id="PF00042"/>
    </source>
</evidence>
<evidence type="ECO:0000256" key="1">
    <source>
        <dbReference type="RuleBase" id="RU000356"/>
    </source>
</evidence>
<dbReference type="InterPro" id="IPR009050">
    <property type="entry name" value="Globin-like_sf"/>
</dbReference>
<dbReference type="GO" id="GO:0019825">
    <property type="term" value="F:oxygen binding"/>
    <property type="evidence" value="ECO:0007669"/>
    <property type="project" value="InterPro"/>
</dbReference>
<dbReference type="SUPFAM" id="SSF46458">
    <property type="entry name" value="Globin-like"/>
    <property type="match status" value="1"/>
</dbReference>
<feature type="domain" description="Globin" evidence="2">
    <location>
        <begin position="84"/>
        <end position="160"/>
    </location>
</feature>
<protein>
    <submittedName>
        <fullName evidence="4">GLOBIN domain-containing protein</fullName>
    </submittedName>
</protein>
<evidence type="ECO:0000313" key="4">
    <source>
        <dbReference type="WBParaSite" id="SMUV_0000324101-mRNA-1"/>
    </source>
</evidence>
<dbReference type="PANTHER" id="PTHR47768:SF2">
    <property type="entry name" value="GLOBIN-RELATED"/>
    <property type="match status" value="1"/>
</dbReference>
<keyword evidence="1" id="KW-0561">Oxygen transport</keyword>
<dbReference type="WBParaSite" id="SMUV_0000324101-mRNA-1">
    <property type="protein sequence ID" value="SMUV_0000324101-mRNA-1"/>
    <property type="gene ID" value="SMUV_0000324101"/>
</dbReference>
<name>A0A0N5AG16_9BILA</name>
<evidence type="ECO:0000313" key="3">
    <source>
        <dbReference type="Proteomes" id="UP000046393"/>
    </source>
</evidence>